<dbReference type="eggNOG" id="COG1032">
    <property type="taxonomic scope" value="Bacteria"/>
</dbReference>
<dbReference type="SMART" id="SM00729">
    <property type="entry name" value="Elp3"/>
    <property type="match status" value="1"/>
</dbReference>
<dbReference type="PANTHER" id="PTHR43409:SF4">
    <property type="entry name" value="RADICAL SAM SUPERFAMILY PROTEIN"/>
    <property type="match status" value="1"/>
</dbReference>
<dbReference type="GO" id="GO:0046872">
    <property type="term" value="F:metal ion binding"/>
    <property type="evidence" value="ECO:0007669"/>
    <property type="project" value="UniProtKB-KW"/>
</dbReference>
<evidence type="ECO:0000256" key="5">
    <source>
        <dbReference type="ARBA" id="ARBA00023014"/>
    </source>
</evidence>
<dbReference type="Gene3D" id="3.20.20.70">
    <property type="entry name" value="Aldolase class I"/>
    <property type="match status" value="1"/>
</dbReference>
<keyword evidence="4" id="KW-0408">Iron</keyword>
<gene>
    <name evidence="7" type="ordered locus">Desca_2708</name>
</gene>
<reference evidence="7 8" key="1">
    <citation type="submission" date="2011-05" db="EMBL/GenBank/DDBJ databases">
        <title>Complete sequence of Desulfotomaculum carboxydivorans CO-1-SRB.</title>
        <authorList>
            <consortium name="US DOE Joint Genome Institute"/>
            <person name="Lucas S."/>
            <person name="Han J."/>
            <person name="Lapidus A."/>
            <person name="Cheng J.-F."/>
            <person name="Goodwin L."/>
            <person name="Pitluck S."/>
            <person name="Peters L."/>
            <person name="Mikhailova N."/>
            <person name="Lu M."/>
            <person name="Han C."/>
            <person name="Tapia R."/>
            <person name="Land M."/>
            <person name="Hauser L."/>
            <person name="Kyrpides N."/>
            <person name="Ivanova N."/>
            <person name="Pagani I."/>
            <person name="Stams A."/>
            <person name="Plugge C."/>
            <person name="Muyzer G."/>
            <person name="Kuever J."/>
            <person name="Parshina S."/>
            <person name="Ivanova A."/>
            <person name="Nazina T."/>
            <person name="Woyke T."/>
        </authorList>
    </citation>
    <scope>NUCLEOTIDE SEQUENCE [LARGE SCALE GENOMIC DNA]</scope>
    <source>
        <strain evidence="8">DSM 14880 / VKM B-2319 / CO-1-SRB</strain>
    </source>
</reference>
<evidence type="ECO:0000256" key="1">
    <source>
        <dbReference type="ARBA" id="ARBA00001966"/>
    </source>
</evidence>
<sequence length="292" mass="32922">MHYDGITYRPPVEASSLLLQVTVGCAHNNCTYCNMYKDVSFRIESLEQIEEDLKEAREYIKRAERIFLLNGDAFVLKADYLKAIAVKIREYFPECNTITMYASIQNIKSKTDKELEELRVLGINDLYVGIESGCDEVLAHIQKGHTVKEATEQLQRLNEANINHIALLMLGVAGKGKGIENAKATAEFLNVTKPKIVWVGTLGVFEGTKLYEEVKAGTFVEAPEIENLIEEKTLIESIELENVPFYGVHPTNVIPVSGILPRDKDKMLKVLEHGIQNFDEEVLAKTFKRTSL</sequence>
<dbReference type="KEGG" id="dca:Desca_2708"/>
<dbReference type="AlphaFoldDB" id="F6B6A2"/>
<keyword evidence="8" id="KW-1185">Reference proteome</keyword>
<dbReference type="InterPro" id="IPR058240">
    <property type="entry name" value="rSAM_sf"/>
</dbReference>
<dbReference type="GO" id="GO:0051536">
    <property type="term" value="F:iron-sulfur cluster binding"/>
    <property type="evidence" value="ECO:0007669"/>
    <property type="project" value="UniProtKB-KW"/>
</dbReference>
<dbReference type="EMBL" id="CP002736">
    <property type="protein sequence ID" value="AEF95525.1"/>
    <property type="molecule type" value="Genomic_DNA"/>
</dbReference>
<evidence type="ECO:0000256" key="3">
    <source>
        <dbReference type="ARBA" id="ARBA00022723"/>
    </source>
</evidence>
<dbReference type="InterPro" id="IPR006638">
    <property type="entry name" value="Elp3/MiaA/NifB-like_rSAM"/>
</dbReference>
<dbReference type="PANTHER" id="PTHR43409">
    <property type="entry name" value="ANAEROBIC MAGNESIUM-PROTOPORPHYRIN IX MONOMETHYL ESTER CYCLASE-RELATED"/>
    <property type="match status" value="1"/>
</dbReference>
<organism evidence="7 8">
    <name type="scientific">Desulfotomaculum nigrificans (strain DSM 14880 / VKM B-2319 / CO-1-SRB)</name>
    <name type="common">Desulfotomaculum carboxydivorans</name>
    <dbReference type="NCBI Taxonomy" id="868595"/>
    <lineage>
        <taxon>Bacteria</taxon>
        <taxon>Bacillati</taxon>
        <taxon>Bacillota</taxon>
        <taxon>Clostridia</taxon>
        <taxon>Eubacteriales</taxon>
        <taxon>Desulfotomaculaceae</taxon>
        <taxon>Desulfotomaculum</taxon>
    </lineage>
</organism>
<proteinExistence type="predicted"/>
<dbReference type="STRING" id="868595.Desca_2708"/>
<dbReference type="Pfam" id="PF04055">
    <property type="entry name" value="Radical_SAM"/>
    <property type="match status" value="1"/>
</dbReference>
<protein>
    <submittedName>
        <fullName evidence="7">Radical SAM domain protein</fullName>
    </submittedName>
</protein>
<dbReference type="RefSeq" id="WP_013810908.1">
    <property type="nucleotide sequence ID" value="NC_015565.1"/>
</dbReference>
<dbReference type="InterPro" id="IPR007197">
    <property type="entry name" value="rSAM"/>
</dbReference>
<dbReference type="HOGENOM" id="CLU_044464_1_0_9"/>
<dbReference type="SFLD" id="SFLDG01082">
    <property type="entry name" value="B12-binding_domain_containing"/>
    <property type="match status" value="1"/>
</dbReference>
<evidence type="ECO:0000313" key="8">
    <source>
        <dbReference type="Proteomes" id="UP000009226"/>
    </source>
</evidence>
<accession>F6B6A2</accession>
<evidence type="ECO:0000256" key="4">
    <source>
        <dbReference type="ARBA" id="ARBA00023004"/>
    </source>
</evidence>
<keyword evidence="2" id="KW-0949">S-adenosyl-L-methionine</keyword>
<name>F6B6A2_DESCC</name>
<keyword evidence="3" id="KW-0479">Metal-binding</keyword>
<dbReference type="PROSITE" id="PS51918">
    <property type="entry name" value="RADICAL_SAM"/>
    <property type="match status" value="1"/>
</dbReference>
<dbReference type="SFLD" id="SFLDS00029">
    <property type="entry name" value="Radical_SAM"/>
    <property type="match status" value="1"/>
</dbReference>
<dbReference type="InterPro" id="IPR051198">
    <property type="entry name" value="BchE-like"/>
</dbReference>
<feature type="domain" description="Radical SAM core" evidence="6">
    <location>
        <begin position="9"/>
        <end position="241"/>
    </location>
</feature>
<evidence type="ECO:0000313" key="7">
    <source>
        <dbReference type="EMBL" id="AEF95525.1"/>
    </source>
</evidence>
<dbReference type="SUPFAM" id="SSF102114">
    <property type="entry name" value="Radical SAM enzymes"/>
    <property type="match status" value="1"/>
</dbReference>
<dbReference type="InterPro" id="IPR013785">
    <property type="entry name" value="Aldolase_TIM"/>
</dbReference>
<evidence type="ECO:0000259" key="6">
    <source>
        <dbReference type="PROSITE" id="PS51918"/>
    </source>
</evidence>
<dbReference type="SFLD" id="SFLDG01095">
    <property type="entry name" value="Uncharacterised_Radical_SAM_Su"/>
    <property type="match status" value="1"/>
</dbReference>
<keyword evidence="5" id="KW-0411">Iron-sulfur</keyword>
<dbReference type="GO" id="GO:0003824">
    <property type="term" value="F:catalytic activity"/>
    <property type="evidence" value="ECO:0007669"/>
    <property type="project" value="InterPro"/>
</dbReference>
<dbReference type="Proteomes" id="UP000009226">
    <property type="component" value="Chromosome"/>
</dbReference>
<dbReference type="CDD" id="cd01335">
    <property type="entry name" value="Radical_SAM"/>
    <property type="match status" value="1"/>
</dbReference>
<evidence type="ECO:0000256" key="2">
    <source>
        <dbReference type="ARBA" id="ARBA00022691"/>
    </source>
</evidence>
<comment type="cofactor">
    <cofactor evidence="1">
        <name>[4Fe-4S] cluster</name>
        <dbReference type="ChEBI" id="CHEBI:49883"/>
    </cofactor>
</comment>